<comment type="similarity">
    <text evidence="1">Belongs to the sigma-70 factor family. ECF subfamily.</text>
</comment>
<dbReference type="InterPro" id="IPR036388">
    <property type="entry name" value="WH-like_DNA-bd_sf"/>
</dbReference>
<sequence length="205" mass="23107">MGKRTLLGMEPEQHQLSDAELLESAIAGNSESFGLIFDRHHRRVLMQARRHVGSAVEAEDITAMVFLEAWRLKSRIRIVNNSVVAWLLVTTNNIARNASRANRRYGAFLAKLPDAFTGELVDPTLGEVQLRQDREELRAAFALLDRKDQDVLTLCVLEQLTTNQAAQVLRVPIGTVKSRLSRAKRKLADLVPHLRMHIALIEEAQ</sequence>
<proteinExistence type="inferred from homology"/>
<evidence type="ECO:0000256" key="1">
    <source>
        <dbReference type="ARBA" id="ARBA00010641"/>
    </source>
</evidence>
<dbReference type="PANTHER" id="PTHR43133:SF25">
    <property type="entry name" value="RNA POLYMERASE SIGMA FACTOR RFAY-RELATED"/>
    <property type="match status" value="1"/>
</dbReference>
<evidence type="ECO:0000256" key="3">
    <source>
        <dbReference type="ARBA" id="ARBA00023082"/>
    </source>
</evidence>
<reference evidence="7 8" key="1">
    <citation type="journal article" date="2019" name="Int. J. Syst. Evol. Microbiol.">
        <title>The Global Catalogue of Microorganisms (GCM) 10K type strain sequencing project: providing services to taxonomists for standard genome sequencing and annotation.</title>
        <authorList>
            <consortium name="The Broad Institute Genomics Platform"/>
            <consortium name="The Broad Institute Genome Sequencing Center for Infectious Disease"/>
            <person name="Wu L."/>
            <person name="Ma J."/>
        </authorList>
    </citation>
    <scope>NUCLEOTIDE SEQUENCE [LARGE SCALE GENOMIC DNA]</scope>
    <source>
        <strain evidence="7 8">JCM 14917</strain>
    </source>
</reference>
<dbReference type="InterPro" id="IPR007627">
    <property type="entry name" value="RNA_pol_sigma70_r2"/>
</dbReference>
<evidence type="ECO:0000256" key="2">
    <source>
        <dbReference type="ARBA" id="ARBA00023015"/>
    </source>
</evidence>
<protein>
    <submittedName>
        <fullName evidence="7">Sigma-70 family RNA polymerase sigma factor</fullName>
    </submittedName>
</protein>
<organism evidence="7 8">
    <name type="scientific">Arthrobacter parietis</name>
    <dbReference type="NCBI Taxonomy" id="271434"/>
    <lineage>
        <taxon>Bacteria</taxon>
        <taxon>Bacillati</taxon>
        <taxon>Actinomycetota</taxon>
        <taxon>Actinomycetes</taxon>
        <taxon>Micrococcales</taxon>
        <taxon>Micrococcaceae</taxon>
        <taxon>Arthrobacter</taxon>
    </lineage>
</organism>
<dbReference type="Pfam" id="PF04542">
    <property type="entry name" value="Sigma70_r2"/>
    <property type="match status" value="1"/>
</dbReference>
<dbReference type="CDD" id="cd06171">
    <property type="entry name" value="Sigma70_r4"/>
    <property type="match status" value="1"/>
</dbReference>
<keyword evidence="3" id="KW-0731">Sigma factor</keyword>
<keyword evidence="8" id="KW-1185">Reference proteome</keyword>
<dbReference type="InterPro" id="IPR013325">
    <property type="entry name" value="RNA_pol_sigma_r2"/>
</dbReference>
<dbReference type="NCBIfam" id="TIGR02937">
    <property type="entry name" value="sigma70-ECF"/>
    <property type="match status" value="1"/>
</dbReference>
<name>A0ABN3AUP3_9MICC</name>
<comment type="caution">
    <text evidence="7">The sequence shown here is derived from an EMBL/GenBank/DDBJ whole genome shotgun (WGS) entry which is preliminary data.</text>
</comment>
<dbReference type="InterPro" id="IPR039425">
    <property type="entry name" value="RNA_pol_sigma-70-like"/>
</dbReference>
<feature type="domain" description="RNA polymerase sigma-70 region 2" evidence="5">
    <location>
        <begin position="37"/>
        <end position="104"/>
    </location>
</feature>
<accession>A0ABN3AUP3</accession>
<dbReference type="SUPFAM" id="SSF88946">
    <property type="entry name" value="Sigma2 domain of RNA polymerase sigma factors"/>
    <property type="match status" value="1"/>
</dbReference>
<dbReference type="Gene3D" id="1.10.10.10">
    <property type="entry name" value="Winged helix-like DNA-binding domain superfamily/Winged helix DNA-binding domain"/>
    <property type="match status" value="1"/>
</dbReference>
<dbReference type="Proteomes" id="UP001500974">
    <property type="component" value="Unassembled WGS sequence"/>
</dbReference>
<evidence type="ECO:0000259" key="5">
    <source>
        <dbReference type="Pfam" id="PF04542"/>
    </source>
</evidence>
<gene>
    <name evidence="7" type="ORF">GCM10009784_15140</name>
</gene>
<evidence type="ECO:0000259" key="6">
    <source>
        <dbReference type="Pfam" id="PF08281"/>
    </source>
</evidence>
<evidence type="ECO:0000313" key="8">
    <source>
        <dbReference type="Proteomes" id="UP001500974"/>
    </source>
</evidence>
<keyword evidence="4" id="KW-0804">Transcription</keyword>
<dbReference type="InterPro" id="IPR013324">
    <property type="entry name" value="RNA_pol_sigma_r3/r4-like"/>
</dbReference>
<dbReference type="InterPro" id="IPR013249">
    <property type="entry name" value="RNA_pol_sigma70_r4_t2"/>
</dbReference>
<feature type="domain" description="RNA polymerase sigma factor 70 region 4 type 2" evidence="6">
    <location>
        <begin position="134"/>
        <end position="187"/>
    </location>
</feature>
<dbReference type="InterPro" id="IPR014284">
    <property type="entry name" value="RNA_pol_sigma-70_dom"/>
</dbReference>
<evidence type="ECO:0000256" key="4">
    <source>
        <dbReference type="ARBA" id="ARBA00023163"/>
    </source>
</evidence>
<dbReference type="Gene3D" id="1.10.1740.10">
    <property type="match status" value="1"/>
</dbReference>
<dbReference type="EMBL" id="BAAAON010000001">
    <property type="protein sequence ID" value="GAA2174902.1"/>
    <property type="molecule type" value="Genomic_DNA"/>
</dbReference>
<keyword evidence="2" id="KW-0805">Transcription regulation</keyword>
<dbReference type="Pfam" id="PF08281">
    <property type="entry name" value="Sigma70_r4_2"/>
    <property type="match status" value="1"/>
</dbReference>
<dbReference type="PANTHER" id="PTHR43133">
    <property type="entry name" value="RNA POLYMERASE ECF-TYPE SIGMA FACTO"/>
    <property type="match status" value="1"/>
</dbReference>
<evidence type="ECO:0000313" key="7">
    <source>
        <dbReference type="EMBL" id="GAA2174902.1"/>
    </source>
</evidence>
<dbReference type="SUPFAM" id="SSF88659">
    <property type="entry name" value="Sigma3 and sigma4 domains of RNA polymerase sigma factors"/>
    <property type="match status" value="1"/>
</dbReference>